<keyword evidence="2" id="KW-1185">Reference proteome</keyword>
<dbReference type="Proteomes" id="UP001295444">
    <property type="component" value="Chromosome 02"/>
</dbReference>
<reference evidence="1" key="1">
    <citation type="submission" date="2022-03" db="EMBL/GenBank/DDBJ databases">
        <authorList>
            <person name="Alioto T."/>
            <person name="Alioto T."/>
            <person name="Gomez Garrido J."/>
        </authorList>
    </citation>
    <scope>NUCLEOTIDE SEQUENCE</scope>
</reference>
<name>A0AAD1REI4_PELCU</name>
<evidence type="ECO:0000313" key="2">
    <source>
        <dbReference type="Proteomes" id="UP001295444"/>
    </source>
</evidence>
<accession>A0AAD1REI4</accession>
<proteinExistence type="predicted"/>
<feature type="non-terminal residue" evidence="1">
    <location>
        <position position="1"/>
    </location>
</feature>
<gene>
    <name evidence="1" type="ORF">PECUL_23A025050</name>
</gene>
<dbReference type="AlphaFoldDB" id="A0AAD1REI4"/>
<feature type="non-terminal residue" evidence="1">
    <location>
        <position position="51"/>
    </location>
</feature>
<sequence>RFPRYCLQCRYGNAAMRCHHALYVFQRGGVVTSRMLGGTWRTPSRILHTPG</sequence>
<evidence type="ECO:0000313" key="1">
    <source>
        <dbReference type="EMBL" id="CAH2251161.1"/>
    </source>
</evidence>
<dbReference type="EMBL" id="OW240913">
    <property type="protein sequence ID" value="CAH2251161.1"/>
    <property type="molecule type" value="Genomic_DNA"/>
</dbReference>
<protein>
    <submittedName>
        <fullName evidence="1">Uncharacterized protein</fullName>
    </submittedName>
</protein>
<organism evidence="1 2">
    <name type="scientific">Pelobates cultripes</name>
    <name type="common">Western spadefoot toad</name>
    <dbReference type="NCBI Taxonomy" id="61616"/>
    <lineage>
        <taxon>Eukaryota</taxon>
        <taxon>Metazoa</taxon>
        <taxon>Chordata</taxon>
        <taxon>Craniata</taxon>
        <taxon>Vertebrata</taxon>
        <taxon>Euteleostomi</taxon>
        <taxon>Amphibia</taxon>
        <taxon>Batrachia</taxon>
        <taxon>Anura</taxon>
        <taxon>Pelobatoidea</taxon>
        <taxon>Pelobatidae</taxon>
        <taxon>Pelobates</taxon>
    </lineage>
</organism>